<organism evidence="1">
    <name type="scientific">Zea mays</name>
    <name type="common">Maize</name>
    <dbReference type="NCBI Taxonomy" id="4577"/>
    <lineage>
        <taxon>Eukaryota</taxon>
        <taxon>Viridiplantae</taxon>
        <taxon>Streptophyta</taxon>
        <taxon>Embryophyta</taxon>
        <taxon>Tracheophyta</taxon>
        <taxon>Spermatophyta</taxon>
        <taxon>Magnoliopsida</taxon>
        <taxon>Liliopsida</taxon>
        <taxon>Poales</taxon>
        <taxon>Poaceae</taxon>
        <taxon>PACMAD clade</taxon>
        <taxon>Panicoideae</taxon>
        <taxon>Andropogonodae</taxon>
        <taxon>Andropogoneae</taxon>
        <taxon>Tripsacinae</taxon>
        <taxon>Zea</taxon>
    </lineage>
</organism>
<reference evidence="1" key="1">
    <citation type="journal article" date="2009" name="PLoS Genet.">
        <title>Sequencing, mapping, and analysis of 27,455 maize full-length cDNAs.</title>
        <authorList>
            <person name="Soderlund C."/>
            <person name="Descour A."/>
            <person name="Kudrna D."/>
            <person name="Bomhoff M."/>
            <person name="Boyd L."/>
            <person name="Currie J."/>
            <person name="Angelova A."/>
            <person name="Collura K."/>
            <person name="Wissotski M."/>
            <person name="Ashley E."/>
            <person name="Morrow D."/>
            <person name="Fernandes J."/>
            <person name="Walbot V."/>
            <person name="Yu Y."/>
        </authorList>
    </citation>
    <scope>NUCLEOTIDE SEQUENCE</scope>
    <source>
        <strain evidence="1">B73</strain>
    </source>
</reference>
<sequence length="272" mass="30324">MRPSNTGAPRRRRGDGELPIPPVLEELPLLQGIKTSNLNPSLFHRVIRRLGVVGLRSLRRRGELLRRRRDGESLVGGSVVRWHGGAVCAQASHLASRLFKNVPGIRRRALQRRRRRRANLRRRAVGAVLPIVLQAAQNRLRRAGQHLRLSHDATRGVTTRAQRNSKTETCKHGTTAEKVTHICRGTVPLALRVADDEPSPAAREAVSPFLLVVVLAPGGDRRLLLLGEKIVVQELVRKPELHAAASGRALLRHERHAALLARTDRDRPRTCE</sequence>
<protein>
    <submittedName>
        <fullName evidence="1">Uncharacterized protein</fullName>
    </submittedName>
</protein>
<name>B7ZZ89_MAIZE</name>
<proteinExistence type="evidence at transcript level"/>
<reference evidence="1" key="2">
    <citation type="submission" date="2012-06" db="EMBL/GenBank/DDBJ databases">
        <authorList>
            <person name="Yu Y."/>
            <person name="Currie J."/>
            <person name="Lomeli R."/>
            <person name="Angelova A."/>
            <person name="Collura K."/>
            <person name="Wissotski M."/>
            <person name="Campos D."/>
            <person name="Kudrna D."/>
            <person name="Golser W."/>
            <person name="Ashely E."/>
            <person name="Descour A."/>
            <person name="Fernandes J."/>
            <person name="Soderlund C."/>
            <person name="Walbot V."/>
        </authorList>
    </citation>
    <scope>NUCLEOTIDE SEQUENCE</scope>
    <source>
        <strain evidence="1">B73</strain>
    </source>
</reference>
<dbReference type="EMBL" id="BT054631">
    <property type="protein sequence ID" value="ACL53238.1"/>
    <property type="molecule type" value="mRNA"/>
</dbReference>
<evidence type="ECO:0000313" key="1">
    <source>
        <dbReference type="EMBL" id="ACL53238.1"/>
    </source>
</evidence>
<accession>B7ZZ89</accession>
<dbReference type="AlphaFoldDB" id="B7ZZ89"/>